<dbReference type="Pfam" id="PF14902">
    <property type="entry name" value="DUF4494"/>
    <property type="match status" value="1"/>
</dbReference>
<proteinExistence type="predicted"/>
<accession>A0A2V4A928</accession>
<gene>
    <name evidence="1" type="ORF">DF185_14590</name>
</gene>
<evidence type="ECO:0000313" key="2">
    <source>
        <dbReference type="Proteomes" id="UP000248079"/>
    </source>
</evidence>
<keyword evidence="2" id="KW-1185">Reference proteome</keyword>
<dbReference type="InterPro" id="IPR027848">
    <property type="entry name" value="DUF4494"/>
</dbReference>
<comment type="caution">
    <text evidence="1">The sequence shown here is derived from an EMBL/GenBank/DDBJ whole genome shotgun (WGS) entry which is preliminary data.</text>
</comment>
<protein>
    <submittedName>
        <fullName evidence="1">Phage tail protein</fullName>
    </submittedName>
</protein>
<dbReference type="EMBL" id="QFLI01000006">
    <property type="protein sequence ID" value="PXX99102.1"/>
    <property type="molecule type" value="Genomic_DNA"/>
</dbReference>
<dbReference type="AlphaFoldDB" id="A0A2V4A928"/>
<sequence length="168" mass="19355">MNNWFECKVKYVKVDEVSGKEKKVSEPYLVDAMSFTEAEARIHKELEQMISGEFNVTNISKSNITELYPNDNGDRWFKAKVAFIDVDEASGKEKKSNNYMLAQANNVKQAYEFLEECLSDMLVPYEIPAVSESPIMDIFPFFSDEVNEEIPENLKPVSEIEPNDNEFE</sequence>
<reference evidence="1 2" key="1">
    <citation type="submission" date="2018-05" db="EMBL/GenBank/DDBJ databases">
        <title>Marinifilum breve JC075T sp. nov., a marine bacterium isolated from Yongle Blue Hole in the South China Sea.</title>
        <authorList>
            <person name="Fu T."/>
        </authorList>
    </citation>
    <scope>NUCLEOTIDE SEQUENCE [LARGE SCALE GENOMIC DNA]</scope>
    <source>
        <strain evidence="1 2">JC075</strain>
    </source>
</reference>
<name>A0A2V4A928_9BACT</name>
<evidence type="ECO:0000313" key="1">
    <source>
        <dbReference type="EMBL" id="PXX99102.1"/>
    </source>
</evidence>
<organism evidence="1 2">
    <name type="scientific">Marinifilum breve</name>
    <dbReference type="NCBI Taxonomy" id="2184082"/>
    <lineage>
        <taxon>Bacteria</taxon>
        <taxon>Pseudomonadati</taxon>
        <taxon>Bacteroidota</taxon>
        <taxon>Bacteroidia</taxon>
        <taxon>Marinilabiliales</taxon>
        <taxon>Marinifilaceae</taxon>
    </lineage>
</organism>
<dbReference type="RefSeq" id="WP_110361497.1">
    <property type="nucleotide sequence ID" value="NZ_QFLI01000006.1"/>
</dbReference>
<dbReference type="Proteomes" id="UP000248079">
    <property type="component" value="Unassembled WGS sequence"/>
</dbReference>
<dbReference type="OrthoDB" id="954784at2"/>